<dbReference type="EMBL" id="ANBP01000012">
    <property type="protein sequence ID" value="KAB7756569.1"/>
    <property type="molecule type" value="Genomic_DNA"/>
</dbReference>
<evidence type="ECO:0000313" key="2">
    <source>
        <dbReference type="EMBL" id="KAB7756569.1"/>
    </source>
</evidence>
<dbReference type="Proteomes" id="UP000325690">
    <property type="component" value="Unassembled WGS sequence"/>
</dbReference>
<evidence type="ECO:0000313" key="3">
    <source>
        <dbReference type="Proteomes" id="UP000325690"/>
    </source>
</evidence>
<dbReference type="RefSeq" id="WP_003886396.1">
    <property type="nucleotide sequence ID" value="NZ_ANBO01000023.1"/>
</dbReference>
<evidence type="ECO:0000256" key="1">
    <source>
        <dbReference type="SAM" id="Phobius"/>
    </source>
</evidence>
<proteinExistence type="predicted"/>
<protein>
    <recommendedName>
        <fullName evidence="4">Transmembrane protein</fullName>
    </recommendedName>
</protein>
<gene>
    <name evidence="2" type="ORF">MPHL21000_10865</name>
</gene>
<organism evidence="2 3">
    <name type="scientific">Mycolicibacterium phlei DSM 43239 = CCUG 21000</name>
    <dbReference type="NCBI Taxonomy" id="1226750"/>
    <lineage>
        <taxon>Bacteria</taxon>
        <taxon>Bacillati</taxon>
        <taxon>Actinomycetota</taxon>
        <taxon>Actinomycetes</taxon>
        <taxon>Mycobacteriales</taxon>
        <taxon>Mycobacteriaceae</taxon>
        <taxon>Mycolicibacterium</taxon>
    </lineage>
</organism>
<dbReference type="GeneID" id="74301951"/>
<feature type="transmembrane region" description="Helical" evidence="1">
    <location>
        <begin position="66"/>
        <end position="83"/>
    </location>
</feature>
<sequence length="125" mass="12746">MKETGFMYDVPVRGDNQLRGVRDAVRFALGAAAAGGVLLFTAVLWVGTCQGATDDALACGAPQRTLLALSAPAVPALGGLCALHRSRRGGQPAWAWQGAGLFLLTSTVLVLTASLPPLTGSTVIG</sequence>
<feature type="transmembrane region" description="Helical" evidence="1">
    <location>
        <begin position="27"/>
        <end position="46"/>
    </location>
</feature>
<evidence type="ECO:0008006" key="4">
    <source>
        <dbReference type="Google" id="ProtNLM"/>
    </source>
</evidence>
<dbReference type="AlphaFoldDB" id="A0A5N5V7T7"/>
<keyword evidence="1" id="KW-0472">Membrane</keyword>
<comment type="caution">
    <text evidence="2">The sequence shown here is derived from an EMBL/GenBank/DDBJ whole genome shotgun (WGS) entry which is preliminary data.</text>
</comment>
<keyword evidence="1" id="KW-0812">Transmembrane</keyword>
<reference evidence="2 3" key="1">
    <citation type="submission" date="2012-10" db="EMBL/GenBank/DDBJ databases">
        <title>The draft sequence of the Mycobacterium pheli genome.</title>
        <authorList>
            <person name="Pettersson B.M.F."/>
            <person name="Das S."/>
            <person name="Dasgupta S."/>
            <person name="Bhattacharya A."/>
            <person name="Kirsebom L.A."/>
        </authorList>
    </citation>
    <scope>NUCLEOTIDE SEQUENCE [LARGE SCALE GENOMIC DNA]</scope>
    <source>
        <strain evidence="2 3">CCUG 21000</strain>
    </source>
</reference>
<keyword evidence="3" id="KW-1185">Reference proteome</keyword>
<name>A0A5N5V7T7_MYCPH</name>
<keyword evidence="1" id="KW-1133">Transmembrane helix</keyword>
<accession>A0A5N5V7T7</accession>
<feature type="transmembrane region" description="Helical" evidence="1">
    <location>
        <begin position="95"/>
        <end position="115"/>
    </location>
</feature>